<dbReference type="AlphaFoldDB" id="A0A225DQF9"/>
<evidence type="ECO:0000256" key="2">
    <source>
        <dbReference type="ARBA" id="ARBA00022490"/>
    </source>
</evidence>
<protein>
    <submittedName>
        <fullName evidence="6">Ribosomal-protein-S18p-alanine acetyltransferase</fullName>
    </submittedName>
</protein>
<proteinExistence type="inferred from homology"/>
<dbReference type="SUPFAM" id="SSF55729">
    <property type="entry name" value="Acyl-CoA N-acyltransferases (Nat)"/>
    <property type="match status" value="1"/>
</dbReference>
<gene>
    <name evidence="6" type="ORF">FRUB_02922</name>
</gene>
<dbReference type="EMBL" id="NIDE01000004">
    <property type="protein sequence ID" value="OWK43323.1"/>
    <property type="molecule type" value="Genomic_DNA"/>
</dbReference>
<dbReference type="Pfam" id="PF00583">
    <property type="entry name" value="Acetyltransf_1"/>
    <property type="match status" value="1"/>
</dbReference>
<keyword evidence="3 6" id="KW-0808">Transferase</keyword>
<evidence type="ECO:0000256" key="3">
    <source>
        <dbReference type="ARBA" id="ARBA00022679"/>
    </source>
</evidence>
<comment type="caution">
    <text evidence="6">The sequence shown here is derived from an EMBL/GenBank/DDBJ whole genome shotgun (WGS) entry which is preliminary data.</text>
</comment>
<name>A0A225DQF9_9BACT</name>
<dbReference type="PANTHER" id="PTHR43420">
    <property type="entry name" value="ACETYLTRANSFERASE"/>
    <property type="match status" value="1"/>
</dbReference>
<dbReference type="PANTHER" id="PTHR43420:SF12">
    <property type="entry name" value="N-ACETYLTRANSFERASE DOMAIN-CONTAINING PROTEIN"/>
    <property type="match status" value="1"/>
</dbReference>
<comment type="similarity">
    <text evidence="1">Belongs to the acetyltransferase family. RimI subfamily.</text>
</comment>
<evidence type="ECO:0000259" key="5">
    <source>
        <dbReference type="PROSITE" id="PS51186"/>
    </source>
</evidence>
<dbReference type="InterPro" id="IPR000182">
    <property type="entry name" value="GNAT_dom"/>
</dbReference>
<dbReference type="Gene3D" id="3.40.630.30">
    <property type="match status" value="1"/>
</dbReference>
<dbReference type="InterPro" id="IPR016181">
    <property type="entry name" value="Acyl_CoA_acyltransferase"/>
</dbReference>
<evidence type="ECO:0000256" key="1">
    <source>
        <dbReference type="ARBA" id="ARBA00005395"/>
    </source>
</evidence>
<organism evidence="6 7">
    <name type="scientific">Fimbriiglobus ruber</name>
    <dbReference type="NCBI Taxonomy" id="1908690"/>
    <lineage>
        <taxon>Bacteria</taxon>
        <taxon>Pseudomonadati</taxon>
        <taxon>Planctomycetota</taxon>
        <taxon>Planctomycetia</taxon>
        <taxon>Gemmatales</taxon>
        <taxon>Gemmataceae</taxon>
        <taxon>Fimbriiglobus</taxon>
    </lineage>
</organism>
<reference evidence="7" key="1">
    <citation type="submission" date="2017-06" db="EMBL/GenBank/DDBJ databases">
        <title>Genome analysis of Fimbriiglobus ruber SP5, the first member of the order Planctomycetales with confirmed chitinolytic capability.</title>
        <authorList>
            <person name="Ravin N.V."/>
            <person name="Rakitin A.L."/>
            <person name="Ivanova A.A."/>
            <person name="Beletsky A.V."/>
            <person name="Kulichevskaya I.S."/>
            <person name="Mardanov A.V."/>
            <person name="Dedysh S.N."/>
        </authorList>
    </citation>
    <scope>NUCLEOTIDE SEQUENCE [LARGE SCALE GENOMIC DNA]</scope>
    <source>
        <strain evidence="7">SP5</strain>
    </source>
</reference>
<dbReference type="PROSITE" id="PS51186">
    <property type="entry name" value="GNAT"/>
    <property type="match status" value="1"/>
</dbReference>
<dbReference type="NCBIfam" id="TIGR01575">
    <property type="entry name" value="rimI"/>
    <property type="match status" value="1"/>
</dbReference>
<dbReference type="Proteomes" id="UP000214646">
    <property type="component" value="Unassembled WGS sequence"/>
</dbReference>
<evidence type="ECO:0000313" key="7">
    <source>
        <dbReference type="Proteomes" id="UP000214646"/>
    </source>
</evidence>
<keyword evidence="4" id="KW-0012">Acyltransferase</keyword>
<sequence>MAEVLRAEQQSFEYAWTEDDFLRCLRQRNCIGMVAEANDRIVGFMIYELHKNRLHVLNFAVAPEHRRTQIGSQMVAKLIGKLSSHRRNKITLAVRERNLPAQMFFRAQEFKATRVLRNYYEDSGEDAFQMEFRVGGYDESETVDAPNNRIAQFEEN</sequence>
<keyword evidence="7" id="KW-1185">Reference proteome</keyword>
<evidence type="ECO:0000313" key="6">
    <source>
        <dbReference type="EMBL" id="OWK43323.1"/>
    </source>
</evidence>
<dbReference type="CDD" id="cd04301">
    <property type="entry name" value="NAT_SF"/>
    <property type="match status" value="1"/>
</dbReference>
<keyword evidence="2" id="KW-0963">Cytoplasm</keyword>
<dbReference type="InterPro" id="IPR050680">
    <property type="entry name" value="YpeA/RimI_acetyltransf"/>
</dbReference>
<dbReference type="GO" id="GO:0008080">
    <property type="term" value="F:N-acetyltransferase activity"/>
    <property type="evidence" value="ECO:0007669"/>
    <property type="project" value="InterPro"/>
</dbReference>
<feature type="domain" description="N-acetyltransferase" evidence="5">
    <location>
        <begin position="1"/>
        <end position="135"/>
    </location>
</feature>
<dbReference type="InterPro" id="IPR006464">
    <property type="entry name" value="AcTrfase_RimI/Ard1"/>
</dbReference>
<evidence type="ECO:0000256" key="4">
    <source>
        <dbReference type="ARBA" id="ARBA00023315"/>
    </source>
</evidence>
<accession>A0A225DQF9</accession>